<evidence type="ECO:0000313" key="3">
    <source>
        <dbReference type="Proteomes" id="UP000240708"/>
    </source>
</evidence>
<keyword evidence="1" id="KW-0472">Membrane</keyword>
<name>A0A2P8DWD7_9BACT</name>
<dbReference type="EMBL" id="PYGF01000013">
    <property type="protein sequence ID" value="PSL01504.1"/>
    <property type="molecule type" value="Genomic_DNA"/>
</dbReference>
<dbReference type="Proteomes" id="UP000240708">
    <property type="component" value="Unassembled WGS sequence"/>
</dbReference>
<sequence length="411" mass="47566">MWKIEIYFVVKILLSIVLVMFFLKTESDLKIIIKDQLTSEVLPFSSVSVCGENYVSDERGELIIKNFYGRCTVVVQRLGYEIFREEVLLRDKKTIVVLLKEEPIELNQVTVSTRKAKPLKVTDILEKMLLNFKVNHLYGNVNGKMEEKTSFSFGFEPVIQRTGKLTFKIDNGGFDLLESKSNYVFSMENKGAYNRLESLFVNNPSTIIQVLQERNINRSDAVENDDCDNLSSLSCYLERFFPVKRNLLFNPLFNHNLKTQDLDHFGFVNSTFLETHKFKLEGISQINGRECYKIRIVHSSKSIPVSIAGNFAKDFYVPKGMIFIDLLTFAILKMEYAYSLNERNTNKAFYTDELKSGEIFFENIINFEWTAGKWLPSSQFLQEKDRSVKTLNASGGFDNGYLIKHIKYSYD</sequence>
<organism evidence="2 3">
    <name type="scientific">Cecembia rubra</name>
    <dbReference type="NCBI Taxonomy" id="1485585"/>
    <lineage>
        <taxon>Bacteria</taxon>
        <taxon>Pseudomonadati</taxon>
        <taxon>Bacteroidota</taxon>
        <taxon>Cytophagia</taxon>
        <taxon>Cytophagales</taxon>
        <taxon>Cyclobacteriaceae</taxon>
        <taxon>Cecembia</taxon>
    </lineage>
</organism>
<dbReference type="AlphaFoldDB" id="A0A2P8DWD7"/>
<protein>
    <recommendedName>
        <fullName evidence="4">Carboxypeptidase-like protein</fullName>
    </recommendedName>
</protein>
<gene>
    <name evidence="2" type="ORF">CLV48_11398</name>
</gene>
<proteinExistence type="predicted"/>
<comment type="caution">
    <text evidence="2">The sequence shown here is derived from an EMBL/GenBank/DDBJ whole genome shotgun (WGS) entry which is preliminary data.</text>
</comment>
<feature type="transmembrane region" description="Helical" evidence="1">
    <location>
        <begin position="6"/>
        <end position="23"/>
    </location>
</feature>
<keyword evidence="1" id="KW-0812">Transmembrane</keyword>
<keyword evidence="1" id="KW-1133">Transmembrane helix</keyword>
<evidence type="ECO:0000256" key="1">
    <source>
        <dbReference type="SAM" id="Phobius"/>
    </source>
</evidence>
<dbReference type="OrthoDB" id="2247630at2"/>
<evidence type="ECO:0000313" key="2">
    <source>
        <dbReference type="EMBL" id="PSL01504.1"/>
    </source>
</evidence>
<reference evidence="2 3" key="1">
    <citation type="submission" date="2018-03" db="EMBL/GenBank/DDBJ databases">
        <title>Genomic Encyclopedia of Archaeal and Bacterial Type Strains, Phase II (KMG-II): from individual species to whole genera.</title>
        <authorList>
            <person name="Goeker M."/>
        </authorList>
    </citation>
    <scope>NUCLEOTIDE SEQUENCE [LARGE SCALE GENOMIC DNA]</scope>
    <source>
        <strain evidence="2 3">DSM 28057</strain>
    </source>
</reference>
<keyword evidence="3" id="KW-1185">Reference proteome</keyword>
<dbReference type="RefSeq" id="WP_106568681.1">
    <property type="nucleotide sequence ID" value="NZ_PYGF01000013.1"/>
</dbReference>
<evidence type="ECO:0008006" key="4">
    <source>
        <dbReference type="Google" id="ProtNLM"/>
    </source>
</evidence>
<accession>A0A2P8DWD7</accession>